<evidence type="ECO:0000313" key="2">
    <source>
        <dbReference type="Proteomes" id="UP000821845"/>
    </source>
</evidence>
<keyword evidence="2" id="KW-1185">Reference proteome</keyword>
<dbReference type="Proteomes" id="UP000821845">
    <property type="component" value="Chromosome 5"/>
</dbReference>
<proteinExistence type="predicted"/>
<accession>A0ACB7SG35</accession>
<gene>
    <name evidence="1" type="ORF">HPB50_026438</name>
</gene>
<organism evidence="1 2">
    <name type="scientific">Hyalomma asiaticum</name>
    <name type="common">Tick</name>
    <dbReference type="NCBI Taxonomy" id="266040"/>
    <lineage>
        <taxon>Eukaryota</taxon>
        <taxon>Metazoa</taxon>
        <taxon>Ecdysozoa</taxon>
        <taxon>Arthropoda</taxon>
        <taxon>Chelicerata</taxon>
        <taxon>Arachnida</taxon>
        <taxon>Acari</taxon>
        <taxon>Parasitiformes</taxon>
        <taxon>Ixodida</taxon>
        <taxon>Ixodoidea</taxon>
        <taxon>Ixodidae</taxon>
        <taxon>Hyalomminae</taxon>
        <taxon>Hyalomma</taxon>
    </lineage>
</organism>
<evidence type="ECO:0000313" key="1">
    <source>
        <dbReference type="EMBL" id="KAH6931659.1"/>
    </source>
</evidence>
<sequence length="121" mass="13146">MPTGFAGTRPDPQGKRCAKEAKLFDKGPGGGTSTARVFCPRSLYKKSSESAIHQSGVAQKGPMINPRPRAATTSLRAASLKGETCRDPSAPVASRRQPRERWQRWIRSGVASSFYSIRRAA</sequence>
<dbReference type="EMBL" id="CM023485">
    <property type="protein sequence ID" value="KAH6931659.1"/>
    <property type="molecule type" value="Genomic_DNA"/>
</dbReference>
<name>A0ACB7SG35_HYAAI</name>
<protein>
    <submittedName>
        <fullName evidence="1">Uncharacterized protein</fullName>
    </submittedName>
</protein>
<comment type="caution">
    <text evidence="1">The sequence shown here is derived from an EMBL/GenBank/DDBJ whole genome shotgun (WGS) entry which is preliminary data.</text>
</comment>
<reference evidence="1" key="1">
    <citation type="submission" date="2020-05" db="EMBL/GenBank/DDBJ databases">
        <title>Large-scale comparative analyses of tick genomes elucidate their genetic diversity and vector capacities.</title>
        <authorList>
            <person name="Jia N."/>
            <person name="Wang J."/>
            <person name="Shi W."/>
            <person name="Du L."/>
            <person name="Sun Y."/>
            <person name="Zhan W."/>
            <person name="Jiang J."/>
            <person name="Wang Q."/>
            <person name="Zhang B."/>
            <person name="Ji P."/>
            <person name="Sakyi L.B."/>
            <person name="Cui X."/>
            <person name="Yuan T."/>
            <person name="Jiang B."/>
            <person name="Yang W."/>
            <person name="Lam T.T.-Y."/>
            <person name="Chang Q."/>
            <person name="Ding S."/>
            <person name="Wang X."/>
            <person name="Zhu J."/>
            <person name="Ruan X."/>
            <person name="Zhao L."/>
            <person name="Wei J."/>
            <person name="Que T."/>
            <person name="Du C."/>
            <person name="Cheng J."/>
            <person name="Dai P."/>
            <person name="Han X."/>
            <person name="Huang E."/>
            <person name="Gao Y."/>
            <person name="Liu J."/>
            <person name="Shao H."/>
            <person name="Ye R."/>
            <person name="Li L."/>
            <person name="Wei W."/>
            <person name="Wang X."/>
            <person name="Wang C."/>
            <person name="Yang T."/>
            <person name="Huo Q."/>
            <person name="Li W."/>
            <person name="Guo W."/>
            <person name="Chen H."/>
            <person name="Zhou L."/>
            <person name="Ni X."/>
            <person name="Tian J."/>
            <person name="Zhou Y."/>
            <person name="Sheng Y."/>
            <person name="Liu T."/>
            <person name="Pan Y."/>
            <person name="Xia L."/>
            <person name="Li J."/>
            <person name="Zhao F."/>
            <person name="Cao W."/>
        </authorList>
    </citation>
    <scope>NUCLEOTIDE SEQUENCE</scope>
    <source>
        <strain evidence="1">Hyas-2018</strain>
    </source>
</reference>